<evidence type="ECO:0000259" key="2">
    <source>
        <dbReference type="Pfam" id="PF13649"/>
    </source>
</evidence>
<dbReference type="AlphaFoldDB" id="A0A2N3X1W4"/>
<dbReference type="Pfam" id="PF13649">
    <property type="entry name" value="Methyltransf_25"/>
    <property type="match status" value="1"/>
</dbReference>
<sequence>MSSIADPAGYWDRYGRGVPDETPEDALTNAFGWCQYDGHGPGDELLGDPLTTLDLGPGRGNAVAALATKGVVATGVDLSPVQVDAARSRWAHLPNAHFEQADVLDFLTTTDQRRDAIYSIWGAAWFTDPTALLPAVLQRLTPAAGWCSPTQPTFPAPPPAHSACGQRATPDRRPRSVRRLAAGA</sequence>
<dbReference type="SUPFAM" id="SSF53335">
    <property type="entry name" value="S-adenosyl-L-methionine-dependent methyltransferases"/>
    <property type="match status" value="1"/>
</dbReference>
<dbReference type="GO" id="GO:0032259">
    <property type="term" value="P:methylation"/>
    <property type="evidence" value="ECO:0007669"/>
    <property type="project" value="UniProtKB-KW"/>
</dbReference>
<feature type="region of interest" description="Disordered" evidence="1">
    <location>
        <begin position="150"/>
        <end position="184"/>
    </location>
</feature>
<reference evidence="3 4" key="1">
    <citation type="submission" date="2017-12" db="EMBL/GenBank/DDBJ databases">
        <title>Sequencing the genomes of 1000 Actinobacteria strains.</title>
        <authorList>
            <person name="Klenk H.-P."/>
        </authorList>
    </citation>
    <scope>NUCLEOTIDE SEQUENCE [LARGE SCALE GENOMIC DNA]</scope>
    <source>
        <strain evidence="3 4">DSM 45165</strain>
    </source>
</reference>
<dbReference type="InterPro" id="IPR041698">
    <property type="entry name" value="Methyltransf_25"/>
</dbReference>
<dbReference type="InterPro" id="IPR029063">
    <property type="entry name" value="SAM-dependent_MTases_sf"/>
</dbReference>
<feature type="domain" description="Methyltransferase" evidence="2">
    <location>
        <begin position="53"/>
        <end position="142"/>
    </location>
</feature>
<proteinExistence type="predicted"/>
<dbReference type="GO" id="GO:0008168">
    <property type="term" value="F:methyltransferase activity"/>
    <property type="evidence" value="ECO:0007669"/>
    <property type="project" value="UniProtKB-KW"/>
</dbReference>
<dbReference type="EMBL" id="PJMY01000001">
    <property type="protein sequence ID" value="PKW00109.1"/>
    <property type="molecule type" value="Genomic_DNA"/>
</dbReference>
<protein>
    <submittedName>
        <fullName evidence="3">Methyltransferase family protein</fullName>
    </submittedName>
</protein>
<comment type="caution">
    <text evidence="3">The sequence shown here is derived from an EMBL/GenBank/DDBJ whole genome shotgun (WGS) entry which is preliminary data.</text>
</comment>
<evidence type="ECO:0000313" key="3">
    <source>
        <dbReference type="EMBL" id="PKW00109.1"/>
    </source>
</evidence>
<keyword evidence="4" id="KW-1185">Reference proteome</keyword>
<accession>A0A2N3X1W4</accession>
<gene>
    <name evidence="3" type="ORF">ATK30_0192</name>
</gene>
<dbReference type="RefSeq" id="WP_208637219.1">
    <property type="nucleotide sequence ID" value="NZ_PJMY01000001.1"/>
</dbReference>
<evidence type="ECO:0000313" key="4">
    <source>
        <dbReference type="Proteomes" id="UP000233750"/>
    </source>
</evidence>
<dbReference type="Proteomes" id="UP000233750">
    <property type="component" value="Unassembled WGS sequence"/>
</dbReference>
<dbReference type="Gene3D" id="3.40.50.150">
    <property type="entry name" value="Vaccinia Virus protein VP39"/>
    <property type="match status" value="1"/>
</dbReference>
<keyword evidence="3" id="KW-0808">Transferase</keyword>
<dbReference type="CDD" id="cd02440">
    <property type="entry name" value="AdoMet_MTases"/>
    <property type="match status" value="1"/>
</dbReference>
<name>A0A2N3X1W4_9PSEU</name>
<keyword evidence="3" id="KW-0489">Methyltransferase</keyword>
<organism evidence="3 4">
    <name type="scientific">Amycolatopsis echigonensis</name>
    <dbReference type="NCBI Taxonomy" id="2576905"/>
    <lineage>
        <taxon>Bacteria</taxon>
        <taxon>Bacillati</taxon>
        <taxon>Actinomycetota</taxon>
        <taxon>Actinomycetes</taxon>
        <taxon>Pseudonocardiales</taxon>
        <taxon>Pseudonocardiaceae</taxon>
        <taxon>Amycolatopsis</taxon>
    </lineage>
</organism>
<evidence type="ECO:0000256" key="1">
    <source>
        <dbReference type="SAM" id="MobiDB-lite"/>
    </source>
</evidence>